<comment type="caution">
    <text evidence="1">The sequence shown here is derived from an EMBL/GenBank/DDBJ whole genome shotgun (WGS) entry which is preliminary data.</text>
</comment>
<evidence type="ECO:0000313" key="2">
    <source>
        <dbReference type="Proteomes" id="UP001250932"/>
    </source>
</evidence>
<accession>A0ABU3K365</accession>
<protein>
    <submittedName>
        <fullName evidence="1">Uncharacterized protein</fullName>
    </submittedName>
</protein>
<proteinExistence type="predicted"/>
<dbReference type="Proteomes" id="UP001250932">
    <property type="component" value="Unassembled WGS sequence"/>
</dbReference>
<dbReference type="EMBL" id="JAQOUE010000001">
    <property type="protein sequence ID" value="MDT7040833.1"/>
    <property type="molecule type" value="Genomic_DNA"/>
</dbReference>
<name>A0ABU3K365_9BACT</name>
<keyword evidence="2" id="KW-1185">Reference proteome</keyword>
<sequence>MSLPPYVYELGTAWSEETCRRLDQTFGRDGWTWYSPFKAEHRLGTLNGGRCWCCAAIAAARIAVNVRGHVAEYDMCCVHAAQYDNKTCDAPERRPQEKTVNA</sequence>
<dbReference type="RefSeq" id="WP_313831192.1">
    <property type="nucleotide sequence ID" value="NZ_JAQOUE010000001.1"/>
</dbReference>
<gene>
    <name evidence="1" type="ORF">PPG34_00635</name>
</gene>
<reference evidence="1 2" key="1">
    <citation type="journal article" date="2023" name="ISME J.">
        <title>Cultivation and genomic characterization of novel and ubiquitous marine nitrite-oxidizing bacteria from the Nitrospirales.</title>
        <authorList>
            <person name="Mueller A.J."/>
            <person name="Daebeler A."/>
            <person name="Herbold C.W."/>
            <person name="Kirkegaard R.H."/>
            <person name="Daims H."/>
        </authorList>
    </citation>
    <scope>NUCLEOTIDE SEQUENCE [LARGE SCALE GENOMIC DNA]</scope>
    <source>
        <strain evidence="1 2">EB</strain>
    </source>
</reference>
<evidence type="ECO:0000313" key="1">
    <source>
        <dbReference type="EMBL" id="MDT7040833.1"/>
    </source>
</evidence>
<organism evidence="1 2">
    <name type="scientific">Candidatus Nitronereus thalassa</name>
    <dbReference type="NCBI Taxonomy" id="3020898"/>
    <lineage>
        <taxon>Bacteria</taxon>
        <taxon>Pseudomonadati</taxon>
        <taxon>Nitrospirota</taxon>
        <taxon>Nitrospiria</taxon>
        <taxon>Nitrospirales</taxon>
        <taxon>Nitrospiraceae</taxon>
        <taxon>Candidatus Nitronereus</taxon>
    </lineage>
</organism>